<name>A0AA85J342_TRIRE</name>
<dbReference type="WBParaSite" id="TREG1_125750.1">
    <property type="protein sequence ID" value="TREG1_125750.1"/>
    <property type="gene ID" value="TREG1_125750"/>
</dbReference>
<accession>A0AA85J342</accession>
<evidence type="ECO:0000313" key="1">
    <source>
        <dbReference type="Proteomes" id="UP000050795"/>
    </source>
</evidence>
<keyword evidence="1" id="KW-1185">Reference proteome</keyword>
<proteinExistence type="predicted"/>
<evidence type="ECO:0000313" key="2">
    <source>
        <dbReference type="WBParaSite" id="TREG1_125750.1"/>
    </source>
</evidence>
<organism evidence="1 2">
    <name type="scientific">Trichobilharzia regenti</name>
    <name type="common">Nasal bird schistosome</name>
    <dbReference type="NCBI Taxonomy" id="157069"/>
    <lineage>
        <taxon>Eukaryota</taxon>
        <taxon>Metazoa</taxon>
        <taxon>Spiralia</taxon>
        <taxon>Lophotrochozoa</taxon>
        <taxon>Platyhelminthes</taxon>
        <taxon>Trematoda</taxon>
        <taxon>Digenea</taxon>
        <taxon>Strigeidida</taxon>
        <taxon>Schistosomatoidea</taxon>
        <taxon>Schistosomatidae</taxon>
        <taxon>Trichobilharzia</taxon>
    </lineage>
</organism>
<reference evidence="2" key="2">
    <citation type="submission" date="2023-11" db="UniProtKB">
        <authorList>
            <consortium name="WormBaseParasite"/>
        </authorList>
    </citation>
    <scope>IDENTIFICATION</scope>
</reference>
<reference evidence="1" key="1">
    <citation type="submission" date="2022-06" db="EMBL/GenBank/DDBJ databases">
        <authorList>
            <person name="Berger JAMES D."/>
            <person name="Berger JAMES D."/>
        </authorList>
    </citation>
    <scope>NUCLEOTIDE SEQUENCE [LARGE SCALE GENOMIC DNA]</scope>
</reference>
<sequence length="124" mass="14562">MVQEGTTLVVHHIQHHRHHHKPPTQTPTHNNRILEPITTTTMDTAETRTPNNHNTTPTHTLNNRITDKRIQTRCHPTTRHIRILALRKWFLVANTIINIDEWMMREDCSFECEVIPVSLLISEK</sequence>
<dbReference type="AlphaFoldDB" id="A0AA85J342"/>
<dbReference type="Proteomes" id="UP000050795">
    <property type="component" value="Unassembled WGS sequence"/>
</dbReference>
<protein>
    <submittedName>
        <fullName evidence="2">Uncharacterized protein</fullName>
    </submittedName>
</protein>